<dbReference type="InterPro" id="IPR011335">
    <property type="entry name" value="Restrct_endonuc-II-like"/>
</dbReference>
<evidence type="ECO:0000256" key="6">
    <source>
        <dbReference type="ARBA" id="ARBA00022839"/>
    </source>
</evidence>
<reference evidence="18 19" key="1">
    <citation type="journal article" date="2016" name="Front. Microbiol.">
        <title>Fuerstia marisgermanicae gen. nov., sp. nov., an Unusual Member of the Phylum Planctomycetes from the German Wadden Sea.</title>
        <authorList>
            <person name="Kohn T."/>
            <person name="Heuer A."/>
            <person name="Jogler M."/>
            <person name="Vollmers J."/>
            <person name="Boedeker C."/>
            <person name="Bunk B."/>
            <person name="Rast P."/>
            <person name="Borchert D."/>
            <person name="Glockner I."/>
            <person name="Freese H.M."/>
            <person name="Klenk H.P."/>
            <person name="Overmann J."/>
            <person name="Kaster A.K."/>
            <person name="Rohde M."/>
            <person name="Wiegand S."/>
            <person name="Jogler C."/>
        </authorList>
    </citation>
    <scope>NUCLEOTIDE SEQUENCE [LARGE SCALE GENOMIC DNA]</scope>
    <source>
        <strain evidence="18 19">NH11</strain>
    </source>
</reference>
<dbReference type="EMBL" id="CP017641">
    <property type="protein sequence ID" value="APZ93172.1"/>
    <property type="molecule type" value="Genomic_DNA"/>
</dbReference>
<feature type="binding site" evidence="15">
    <location>
        <begin position="25"/>
        <end position="32"/>
    </location>
    <ligand>
        <name>ATP</name>
        <dbReference type="ChEBI" id="CHEBI:30616"/>
    </ligand>
</feature>
<evidence type="ECO:0000256" key="9">
    <source>
        <dbReference type="ARBA" id="ARBA00023204"/>
    </source>
</evidence>
<proteinExistence type="predicted"/>
<dbReference type="KEGG" id="fmr:Fuma_02788"/>
<evidence type="ECO:0000256" key="10">
    <source>
        <dbReference type="ARBA" id="ARBA00023235"/>
    </source>
</evidence>
<dbReference type="InterPro" id="IPR000212">
    <property type="entry name" value="DNA_helicase_UvrD/REP"/>
</dbReference>
<comment type="catalytic activity">
    <reaction evidence="11">
        <text>Couples ATP hydrolysis with the unwinding of duplex DNA by translocating in the 3'-5' direction.</text>
        <dbReference type="EC" id="5.6.2.4"/>
    </reaction>
</comment>
<protein>
    <recommendedName>
        <fullName evidence="12">DNA 3'-5' helicase</fullName>
        <ecNumber evidence="12">5.6.2.4</ecNumber>
    </recommendedName>
    <alternativeName>
        <fullName evidence="13">DNA 3'-5' helicase II</fullName>
    </alternativeName>
</protein>
<evidence type="ECO:0000256" key="7">
    <source>
        <dbReference type="ARBA" id="ARBA00022840"/>
    </source>
</evidence>
<dbReference type="GO" id="GO:0000725">
    <property type="term" value="P:recombinational repair"/>
    <property type="evidence" value="ECO:0007669"/>
    <property type="project" value="TreeGrafter"/>
</dbReference>
<keyword evidence="3" id="KW-0227">DNA damage</keyword>
<dbReference type="STRING" id="1891926.Fuma_02788"/>
<sequence>MTDAAVADTNSRGKKRTPRNVVIRASAGTGKTFQLSNRYLGQLLSGSAPDEILATTFTRKAAGEILERNMVRLAEAALNAEKCAELAGFLEDPALTCEQCLKLVQNLTRGLHRVRICTLDSFFSQIASSFGFEMGLPPDWTIVDEIDDVRLKNKAVEAVLRNESTKTAVQLMHLLTKGETGRSVSELIRQTVSALYPIFQETDAAAWTSFPKPKKLAAKDLDAAIENLRTAAIPKHKSIEKARDSDYQMALDNNWEGFVSSGMAKKVAAGETTFYKKELDEGTVLIYQRLLIHAKAVLVDMVAQQTEATYQLLCRFDFRYSQLKDDARVLQFDDVTRLLADVAANNNVGRLSFRMDGNISHILLDEFQDTSLAQWQVIRPFAQQVTGRKKGKSFFCVGDVKQAIYGWRGGIAEIFDAIEDELSGLQREALNKSYRSSPTVVETTNHIFNGLRNRTDPDDDGSSVRQWCQKFQDHSTARDELAGYACLETSRLADEDETPADITIAHAAARVAELTRKAPGMSVGVLTRSNRVVGKVIFELRKLGITASEEGGNPLTDSAAVQIIMSLLKLADHPGNSVARFHVATSPLGKALQFTPTDGSYRAEQLARSVRRRLQSEGYGPVLQEWAGILTHHSGPRGKRRLSQLVELGYVWQTHATLRTVDFLNFLDLRKVPDPTSDNVRVMTVHQSKGLEFDIVVLPDLDTKLVGQPSQFVANKPSPTERIDRVCRYRNSDIRELLPADFQKMFDDARRTEISEALCVLYVAVTRAVHALHMVIAPSRKSEKKVPKTISGLLRSALTNGAPAEPEQQLYEHGQPDWCAGHSDAARTSSDTDATAVASAVPPAPVTTSGIRFATMPRGRERGLQRTAPSKHAAHRKVRLSSVIRHDNLPAMDRGTVIHAFFEMIEWLDSAAAPSEAALLAKAEELTTGGLDPQRMVDDFQEMLRQPDIVRGLTSTSYRPPRDLPLSADVQQALAAVKPEQIRLEVHNEHPFAVRDDGQIVSGFVDRLVLIYLDNQLAACDVVDFKTDTLDITNPSAVAEKVEYYRSQLDSYRRVVSQLYRLPVNRISTRLFMVGAGTIENV</sequence>
<dbReference type="PROSITE" id="PS51217">
    <property type="entry name" value="UVRD_HELICASE_CTER"/>
    <property type="match status" value="1"/>
</dbReference>
<keyword evidence="5 15" id="KW-0347">Helicase</keyword>
<keyword evidence="8" id="KW-0238">DNA-binding</keyword>
<organism evidence="18 19">
    <name type="scientific">Fuerstiella marisgermanici</name>
    <dbReference type="NCBI Taxonomy" id="1891926"/>
    <lineage>
        <taxon>Bacteria</taxon>
        <taxon>Pseudomonadati</taxon>
        <taxon>Planctomycetota</taxon>
        <taxon>Planctomycetia</taxon>
        <taxon>Planctomycetales</taxon>
        <taxon>Planctomycetaceae</taxon>
        <taxon>Fuerstiella</taxon>
    </lineage>
</organism>
<keyword evidence="9" id="KW-0234">DNA repair</keyword>
<keyword evidence="10" id="KW-0413">Isomerase</keyword>
<evidence type="ECO:0000256" key="13">
    <source>
        <dbReference type="ARBA" id="ARBA00034923"/>
    </source>
</evidence>
<evidence type="ECO:0000256" key="8">
    <source>
        <dbReference type="ARBA" id="ARBA00023125"/>
    </source>
</evidence>
<keyword evidence="7 15" id="KW-0067">ATP-binding</keyword>
<evidence type="ECO:0000256" key="4">
    <source>
        <dbReference type="ARBA" id="ARBA00022801"/>
    </source>
</evidence>
<dbReference type="GO" id="GO:0043138">
    <property type="term" value="F:3'-5' DNA helicase activity"/>
    <property type="evidence" value="ECO:0007669"/>
    <property type="project" value="UniProtKB-EC"/>
</dbReference>
<dbReference type="PROSITE" id="PS51198">
    <property type="entry name" value="UVRD_HELICASE_ATP_BIND"/>
    <property type="match status" value="1"/>
</dbReference>
<dbReference type="OrthoDB" id="9810135at2"/>
<accession>A0A1P8WGJ7</accession>
<evidence type="ECO:0000256" key="2">
    <source>
        <dbReference type="ARBA" id="ARBA00022741"/>
    </source>
</evidence>
<dbReference type="GO" id="GO:0004527">
    <property type="term" value="F:exonuclease activity"/>
    <property type="evidence" value="ECO:0007669"/>
    <property type="project" value="UniProtKB-KW"/>
</dbReference>
<evidence type="ECO:0000256" key="14">
    <source>
        <dbReference type="ARBA" id="ARBA00048988"/>
    </source>
</evidence>
<dbReference type="GO" id="GO:0033202">
    <property type="term" value="C:DNA helicase complex"/>
    <property type="evidence" value="ECO:0007669"/>
    <property type="project" value="TreeGrafter"/>
</dbReference>
<dbReference type="Gene3D" id="3.90.320.10">
    <property type="match status" value="1"/>
</dbReference>
<dbReference type="Pfam" id="PF00580">
    <property type="entry name" value="UvrD-helicase"/>
    <property type="match status" value="1"/>
</dbReference>
<evidence type="ECO:0000313" key="19">
    <source>
        <dbReference type="Proteomes" id="UP000187735"/>
    </source>
</evidence>
<dbReference type="SUPFAM" id="SSF52540">
    <property type="entry name" value="P-loop containing nucleoside triphosphate hydrolases"/>
    <property type="match status" value="1"/>
</dbReference>
<evidence type="ECO:0000256" key="3">
    <source>
        <dbReference type="ARBA" id="ARBA00022763"/>
    </source>
</evidence>
<dbReference type="Pfam" id="PF13361">
    <property type="entry name" value="UvrD_C"/>
    <property type="match status" value="1"/>
</dbReference>
<evidence type="ECO:0000256" key="15">
    <source>
        <dbReference type="PROSITE-ProRule" id="PRU00560"/>
    </source>
</evidence>
<dbReference type="GO" id="GO:0016887">
    <property type="term" value="F:ATP hydrolysis activity"/>
    <property type="evidence" value="ECO:0007669"/>
    <property type="project" value="RHEA"/>
</dbReference>
<dbReference type="EC" id="5.6.2.4" evidence="12"/>
<evidence type="ECO:0000256" key="5">
    <source>
        <dbReference type="ARBA" id="ARBA00022806"/>
    </source>
</evidence>
<dbReference type="PANTHER" id="PTHR11070:SF2">
    <property type="entry name" value="ATP-DEPENDENT DNA HELICASE SRS2"/>
    <property type="match status" value="1"/>
</dbReference>
<evidence type="ECO:0000259" key="17">
    <source>
        <dbReference type="PROSITE" id="PS51217"/>
    </source>
</evidence>
<dbReference type="Proteomes" id="UP000187735">
    <property type="component" value="Chromosome"/>
</dbReference>
<dbReference type="InterPro" id="IPR011604">
    <property type="entry name" value="PDDEXK-like_dom_sf"/>
</dbReference>
<comment type="catalytic activity">
    <reaction evidence="14">
        <text>ATP + H2O = ADP + phosphate + H(+)</text>
        <dbReference type="Rhea" id="RHEA:13065"/>
        <dbReference type="ChEBI" id="CHEBI:15377"/>
        <dbReference type="ChEBI" id="CHEBI:15378"/>
        <dbReference type="ChEBI" id="CHEBI:30616"/>
        <dbReference type="ChEBI" id="CHEBI:43474"/>
        <dbReference type="ChEBI" id="CHEBI:456216"/>
        <dbReference type="EC" id="5.6.2.4"/>
    </reaction>
</comment>
<evidence type="ECO:0000313" key="18">
    <source>
        <dbReference type="EMBL" id="APZ93172.1"/>
    </source>
</evidence>
<dbReference type="Gene3D" id="3.40.50.300">
    <property type="entry name" value="P-loop containing nucleotide triphosphate hydrolases"/>
    <property type="match status" value="3"/>
</dbReference>
<keyword evidence="6" id="KW-0269">Exonuclease</keyword>
<dbReference type="AlphaFoldDB" id="A0A1P8WGJ7"/>
<name>A0A1P8WGJ7_9PLAN</name>
<gene>
    <name evidence="18" type="primary">addA</name>
    <name evidence="18" type="ORF">Fuma_02788</name>
</gene>
<dbReference type="GO" id="GO:0005829">
    <property type="term" value="C:cytosol"/>
    <property type="evidence" value="ECO:0007669"/>
    <property type="project" value="TreeGrafter"/>
</dbReference>
<dbReference type="InterPro" id="IPR027417">
    <property type="entry name" value="P-loop_NTPase"/>
</dbReference>
<dbReference type="GO" id="GO:0005524">
    <property type="term" value="F:ATP binding"/>
    <property type="evidence" value="ECO:0007669"/>
    <property type="project" value="UniProtKB-UniRule"/>
</dbReference>
<dbReference type="GO" id="GO:0003677">
    <property type="term" value="F:DNA binding"/>
    <property type="evidence" value="ECO:0007669"/>
    <property type="project" value="UniProtKB-KW"/>
</dbReference>
<dbReference type="SUPFAM" id="SSF52980">
    <property type="entry name" value="Restriction endonuclease-like"/>
    <property type="match status" value="1"/>
</dbReference>
<keyword evidence="19" id="KW-1185">Reference proteome</keyword>
<evidence type="ECO:0000256" key="11">
    <source>
        <dbReference type="ARBA" id="ARBA00034617"/>
    </source>
</evidence>
<keyword evidence="1" id="KW-0540">Nuclease</keyword>
<evidence type="ECO:0000259" key="16">
    <source>
        <dbReference type="PROSITE" id="PS51198"/>
    </source>
</evidence>
<dbReference type="InterPro" id="IPR014017">
    <property type="entry name" value="DNA_helicase_UvrD-like_C"/>
</dbReference>
<feature type="domain" description="UvrD-like helicase C-terminal" evidence="17">
    <location>
        <begin position="462"/>
        <end position="690"/>
    </location>
</feature>
<keyword evidence="2 15" id="KW-0547">Nucleotide-binding</keyword>
<evidence type="ECO:0000256" key="1">
    <source>
        <dbReference type="ARBA" id="ARBA00022722"/>
    </source>
</evidence>
<dbReference type="PANTHER" id="PTHR11070">
    <property type="entry name" value="UVRD / RECB / PCRA DNA HELICASE FAMILY MEMBER"/>
    <property type="match status" value="1"/>
</dbReference>
<dbReference type="RefSeq" id="WP_077024678.1">
    <property type="nucleotide sequence ID" value="NZ_CP017641.1"/>
</dbReference>
<feature type="domain" description="UvrD-like helicase ATP-binding" evidence="16">
    <location>
        <begin position="4"/>
        <end position="437"/>
    </location>
</feature>
<dbReference type="InterPro" id="IPR014016">
    <property type="entry name" value="UvrD-like_ATP-bd"/>
</dbReference>
<evidence type="ECO:0000256" key="12">
    <source>
        <dbReference type="ARBA" id="ARBA00034808"/>
    </source>
</evidence>
<keyword evidence="4 15" id="KW-0378">Hydrolase</keyword>